<feature type="non-terminal residue" evidence="1">
    <location>
        <position position="1"/>
    </location>
</feature>
<name>X1ADX3_9ZZZZ</name>
<evidence type="ECO:0000313" key="1">
    <source>
        <dbReference type="EMBL" id="GAG68027.1"/>
    </source>
</evidence>
<sequence>HPERGKIRSFDIEQPLTSHEQVAMFVAQQHERQQIRHITRALMARNRQLDAAANAAEQPPADNAVQAVEGPELHRDAIQLIVMAAVNNSIHPEDLAHRDANRAYEDYEPMMLRR</sequence>
<reference evidence="1" key="1">
    <citation type="journal article" date="2014" name="Front. Microbiol.">
        <title>High frequency of phylogenetically diverse reductive dehalogenase-homologous genes in deep subseafloor sedimentary metagenomes.</title>
        <authorList>
            <person name="Kawai M."/>
            <person name="Futagami T."/>
            <person name="Toyoda A."/>
            <person name="Takaki Y."/>
            <person name="Nishi S."/>
            <person name="Hori S."/>
            <person name="Arai W."/>
            <person name="Tsubouchi T."/>
            <person name="Morono Y."/>
            <person name="Uchiyama I."/>
            <person name="Ito T."/>
            <person name="Fujiyama A."/>
            <person name="Inagaki F."/>
            <person name="Takami H."/>
        </authorList>
    </citation>
    <scope>NUCLEOTIDE SEQUENCE</scope>
    <source>
        <strain evidence="1">Expedition CK06-06</strain>
    </source>
</reference>
<accession>X1ADX3</accession>
<comment type="caution">
    <text evidence="1">The sequence shown here is derived from an EMBL/GenBank/DDBJ whole genome shotgun (WGS) entry which is preliminary data.</text>
</comment>
<organism evidence="1">
    <name type="scientific">marine sediment metagenome</name>
    <dbReference type="NCBI Taxonomy" id="412755"/>
    <lineage>
        <taxon>unclassified sequences</taxon>
        <taxon>metagenomes</taxon>
        <taxon>ecological metagenomes</taxon>
    </lineage>
</organism>
<gene>
    <name evidence="1" type="ORF">S01H4_12863</name>
</gene>
<dbReference type="AlphaFoldDB" id="X1ADX3"/>
<dbReference type="EMBL" id="BART01005598">
    <property type="protein sequence ID" value="GAG68027.1"/>
    <property type="molecule type" value="Genomic_DNA"/>
</dbReference>
<proteinExistence type="predicted"/>
<protein>
    <submittedName>
        <fullName evidence="1">Uncharacterized protein</fullName>
    </submittedName>
</protein>